<keyword evidence="7 9" id="KW-1133">Transmembrane helix</keyword>
<dbReference type="GO" id="GO:0015421">
    <property type="term" value="F:ABC-type oligopeptide transporter activity"/>
    <property type="evidence" value="ECO:0007669"/>
    <property type="project" value="TreeGrafter"/>
</dbReference>
<dbReference type="GO" id="GO:0005886">
    <property type="term" value="C:plasma membrane"/>
    <property type="evidence" value="ECO:0007669"/>
    <property type="project" value="UniProtKB-SubCell"/>
</dbReference>
<dbReference type="CDD" id="cd18548">
    <property type="entry name" value="ABC_6TM_Tm287_like"/>
    <property type="match status" value="1"/>
</dbReference>
<feature type="transmembrane region" description="Helical" evidence="9">
    <location>
        <begin position="132"/>
        <end position="153"/>
    </location>
</feature>
<keyword evidence="13" id="KW-1185">Reference proteome</keyword>
<dbReference type="PROSITE" id="PS50929">
    <property type="entry name" value="ABC_TM1F"/>
    <property type="match status" value="1"/>
</dbReference>
<dbReference type="InterPro" id="IPR011527">
    <property type="entry name" value="ABC1_TM_dom"/>
</dbReference>
<feature type="transmembrane region" description="Helical" evidence="9">
    <location>
        <begin position="61"/>
        <end position="82"/>
    </location>
</feature>
<dbReference type="InterPro" id="IPR039421">
    <property type="entry name" value="Type_1_exporter"/>
</dbReference>
<dbReference type="SUPFAM" id="SSF52540">
    <property type="entry name" value="P-loop containing nucleoside triphosphate hydrolases"/>
    <property type="match status" value="1"/>
</dbReference>
<dbReference type="OrthoDB" id="9760358at2"/>
<dbReference type="InterPro" id="IPR003439">
    <property type="entry name" value="ABC_transporter-like_ATP-bd"/>
</dbReference>
<dbReference type="InterPro" id="IPR003593">
    <property type="entry name" value="AAA+_ATPase"/>
</dbReference>
<evidence type="ECO:0000256" key="3">
    <source>
        <dbReference type="ARBA" id="ARBA00022475"/>
    </source>
</evidence>
<evidence type="ECO:0000313" key="13">
    <source>
        <dbReference type="Proteomes" id="UP000245391"/>
    </source>
</evidence>
<evidence type="ECO:0000259" key="10">
    <source>
        <dbReference type="PROSITE" id="PS50893"/>
    </source>
</evidence>
<sequence>MKKPKEAKKPSIFSLLSQYRGLIFLLIFFALLSNGINLLLPKIIAEGMDAYTGGTFKVEPILIKFSLAIVLIFIFTYLQSVVQTYASERVARDLRTKLSDQISRQSHAYVLQANPSKLLTNLTSDADSIKMFVSQAIVSIASSIFLIVGASILLLITNWKLALCVIAIVPIIGGAFFYVLSKVRVLFTKSREVIDWLNKVISESILGSALIRVINSQQLEYNKFIDANARARDLGLSILRLFAGLIPIIIFVANLSGLTILVLGGHFVINDTMTLGEFTAFSTYLALIIFPILVIGFMSNVIAQATASYQRIEGVLNAPEIKHPGTLTENLTGDIDVKEVSLMFGQKPVLKNVSFSAKGGSKTAVIGPTAAGKTQLLYILTGLIDPKSGEVLFDGKRINEYNQENFHQQVGFVFQDSIIFNMSIRENIAFSDTVTDESLAKAIETAELRDFVEALPEKLNTIVSERGSSLSGGQKQRIMLARALAVNPKILLLDDFTARVDTNTEKRILANIQQNYPGLTLLSITQKIASVEHYDKVVLLMQGEVIAEGTHSELLKNSPEYVQIYNSQQSTSNYELQS</sequence>
<comment type="caution">
    <text evidence="12">The sequence shown here is derived from an EMBL/GenBank/DDBJ whole genome shotgun (WGS) entry which is preliminary data.</text>
</comment>
<dbReference type="Pfam" id="PF00005">
    <property type="entry name" value="ABC_tran"/>
    <property type="match status" value="1"/>
</dbReference>
<evidence type="ECO:0000256" key="4">
    <source>
        <dbReference type="ARBA" id="ARBA00022692"/>
    </source>
</evidence>
<name>A0A317EWI7_9SPHI</name>
<dbReference type="Gene3D" id="1.20.1560.10">
    <property type="entry name" value="ABC transporter type 1, transmembrane domain"/>
    <property type="match status" value="1"/>
</dbReference>
<feature type="domain" description="ABC transporter" evidence="10">
    <location>
        <begin position="335"/>
        <end position="567"/>
    </location>
</feature>
<keyword evidence="6 12" id="KW-0067">ATP-binding</keyword>
<dbReference type="AlphaFoldDB" id="A0A317EWI7"/>
<dbReference type="Gene3D" id="3.40.50.300">
    <property type="entry name" value="P-loop containing nucleotide triphosphate hydrolases"/>
    <property type="match status" value="1"/>
</dbReference>
<proteinExistence type="predicted"/>
<dbReference type="PROSITE" id="PS00211">
    <property type="entry name" value="ABC_TRANSPORTER_1"/>
    <property type="match status" value="1"/>
</dbReference>
<dbReference type="FunFam" id="3.40.50.300:FF:000854">
    <property type="entry name" value="Multidrug ABC transporter ATP-binding protein"/>
    <property type="match status" value="1"/>
</dbReference>
<feature type="transmembrane region" description="Helical" evidence="9">
    <location>
        <begin position="241"/>
        <end position="269"/>
    </location>
</feature>
<protein>
    <submittedName>
        <fullName evidence="12">ABC transporter ATP-binding protein</fullName>
    </submittedName>
</protein>
<dbReference type="InterPro" id="IPR027417">
    <property type="entry name" value="P-loop_NTPase"/>
</dbReference>
<dbReference type="GO" id="GO:0016887">
    <property type="term" value="F:ATP hydrolysis activity"/>
    <property type="evidence" value="ECO:0007669"/>
    <property type="project" value="InterPro"/>
</dbReference>
<dbReference type="PANTHER" id="PTHR43394:SF1">
    <property type="entry name" value="ATP-BINDING CASSETTE SUB-FAMILY B MEMBER 10, MITOCHONDRIAL"/>
    <property type="match status" value="1"/>
</dbReference>
<feature type="transmembrane region" description="Helical" evidence="9">
    <location>
        <begin position="281"/>
        <end position="303"/>
    </location>
</feature>
<dbReference type="InterPro" id="IPR017871">
    <property type="entry name" value="ABC_transporter-like_CS"/>
</dbReference>
<feature type="transmembrane region" description="Helical" evidence="9">
    <location>
        <begin position="21"/>
        <end position="41"/>
    </location>
</feature>
<reference evidence="13" key="1">
    <citation type="submission" date="2018-05" db="EMBL/GenBank/DDBJ databases">
        <title>Pedobacter paludis sp. nov., isolated from wetland soil.</title>
        <authorList>
            <person name="Zhang Y."/>
        </authorList>
    </citation>
    <scope>NUCLEOTIDE SEQUENCE [LARGE SCALE GENOMIC DNA]</scope>
    <source>
        <strain evidence="13">R-8</strain>
    </source>
</reference>
<dbReference type="RefSeq" id="WP_109932229.1">
    <property type="nucleotide sequence ID" value="NZ_QGNY01000008.1"/>
</dbReference>
<dbReference type="Proteomes" id="UP000245391">
    <property type="component" value="Unassembled WGS sequence"/>
</dbReference>
<dbReference type="Pfam" id="PF00664">
    <property type="entry name" value="ABC_membrane"/>
    <property type="match status" value="1"/>
</dbReference>
<keyword evidence="4 9" id="KW-0812">Transmembrane</keyword>
<dbReference type="PROSITE" id="PS50893">
    <property type="entry name" value="ABC_TRANSPORTER_2"/>
    <property type="match status" value="1"/>
</dbReference>
<feature type="domain" description="ABC transmembrane type-1" evidence="11">
    <location>
        <begin position="24"/>
        <end position="304"/>
    </location>
</feature>
<keyword evidence="2" id="KW-0813">Transport</keyword>
<keyword evidence="5" id="KW-0547">Nucleotide-binding</keyword>
<comment type="subcellular location">
    <subcellularLocation>
        <location evidence="1">Cell membrane</location>
        <topology evidence="1">Multi-pass membrane protein</topology>
    </subcellularLocation>
</comment>
<accession>A0A317EWI7</accession>
<keyword evidence="3" id="KW-1003">Cell membrane</keyword>
<evidence type="ECO:0000256" key="9">
    <source>
        <dbReference type="SAM" id="Phobius"/>
    </source>
</evidence>
<feature type="transmembrane region" description="Helical" evidence="9">
    <location>
        <begin position="159"/>
        <end position="181"/>
    </location>
</feature>
<gene>
    <name evidence="12" type="ORF">DF947_19865</name>
</gene>
<evidence type="ECO:0000256" key="8">
    <source>
        <dbReference type="ARBA" id="ARBA00023136"/>
    </source>
</evidence>
<evidence type="ECO:0000256" key="5">
    <source>
        <dbReference type="ARBA" id="ARBA00022741"/>
    </source>
</evidence>
<evidence type="ECO:0000256" key="1">
    <source>
        <dbReference type="ARBA" id="ARBA00004651"/>
    </source>
</evidence>
<evidence type="ECO:0000256" key="7">
    <source>
        <dbReference type="ARBA" id="ARBA00022989"/>
    </source>
</evidence>
<evidence type="ECO:0000259" key="11">
    <source>
        <dbReference type="PROSITE" id="PS50929"/>
    </source>
</evidence>
<dbReference type="EMBL" id="QGNY01000008">
    <property type="protein sequence ID" value="PWS30217.1"/>
    <property type="molecule type" value="Genomic_DNA"/>
</dbReference>
<organism evidence="12 13">
    <name type="scientific">Pedobacter paludis</name>
    <dbReference type="NCBI Taxonomy" id="2203212"/>
    <lineage>
        <taxon>Bacteria</taxon>
        <taxon>Pseudomonadati</taxon>
        <taxon>Bacteroidota</taxon>
        <taxon>Sphingobacteriia</taxon>
        <taxon>Sphingobacteriales</taxon>
        <taxon>Sphingobacteriaceae</taxon>
        <taxon>Pedobacter</taxon>
    </lineage>
</organism>
<dbReference type="SMART" id="SM00382">
    <property type="entry name" value="AAA"/>
    <property type="match status" value="1"/>
</dbReference>
<evidence type="ECO:0000256" key="6">
    <source>
        <dbReference type="ARBA" id="ARBA00022840"/>
    </source>
</evidence>
<dbReference type="InterPro" id="IPR036640">
    <property type="entry name" value="ABC1_TM_sf"/>
</dbReference>
<dbReference type="SUPFAM" id="SSF90123">
    <property type="entry name" value="ABC transporter transmembrane region"/>
    <property type="match status" value="1"/>
</dbReference>
<dbReference type="PANTHER" id="PTHR43394">
    <property type="entry name" value="ATP-DEPENDENT PERMEASE MDL1, MITOCHONDRIAL"/>
    <property type="match status" value="1"/>
</dbReference>
<keyword evidence="8 9" id="KW-0472">Membrane</keyword>
<evidence type="ECO:0000313" key="12">
    <source>
        <dbReference type="EMBL" id="PWS30217.1"/>
    </source>
</evidence>
<dbReference type="GO" id="GO:0005524">
    <property type="term" value="F:ATP binding"/>
    <property type="evidence" value="ECO:0007669"/>
    <property type="project" value="UniProtKB-KW"/>
</dbReference>
<evidence type="ECO:0000256" key="2">
    <source>
        <dbReference type="ARBA" id="ARBA00022448"/>
    </source>
</evidence>